<name>A0A6N8TCS8_SHIZO</name>
<evidence type="ECO:0000256" key="1">
    <source>
        <dbReference type="SAM" id="Phobius"/>
    </source>
</evidence>
<feature type="transmembrane region" description="Helical" evidence="1">
    <location>
        <begin position="45"/>
        <end position="66"/>
    </location>
</feature>
<keyword evidence="1" id="KW-0812">Transmembrane</keyword>
<dbReference type="RefSeq" id="WP_160785393.1">
    <property type="nucleotide sequence ID" value="NZ_CP086610.1"/>
</dbReference>
<accession>A0A6N8TCS8</accession>
<evidence type="ECO:0000313" key="3">
    <source>
        <dbReference type="Proteomes" id="UP000440304"/>
    </source>
</evidence>
<feature type="transmembrane region" description="Helical" evidence="1">
    <location>
        <begin position="73"/>
        <end position="95"/>
    </location>
</feature>
<dbReference type="AlphaFoldDB" id="A0A6N8TCS8"/>
<sequence length="99" mass="10153">MTETLLVCATLAVMGLLSAFAARRIAPGKARLTMQWGLDGKPNWSLPRGLALAAMPALATILLAALALGGQPFAALLVVAAAFIGAHALHLRLLAKRGG</sequence>
<comment type="caution">
    <text evidence="2">The sequence shown here is derived from an EMBL/GenBank/DDBJ whole genome shotgun (WGS) entry which is preliminary data.</text>
</comment>
<keyword evidence="1" id="KW-1133">Transmembrane helix</keyword>
<dbReference type="Proteomes" id="UP000440304">
    <property type="component" value="Unassembled WGS sequence"/>
</dbReference>
<organism evidence="2 3">
    <name type="scientific">Shinella zoogloeoides</name>
    <name type="common">Crabtreella saccharophila</name>
    <dbReference type="NCBI Taxonomy" id="352475"/>
    <lineage>
        <taxon>Bacteria</taxon>
        <taxon>Pseudomonadati</taxon>
        <taxon>Pseudomonadota</taxon>
        <taxon>Alphaproteobacteria</taxon>
        <taxon>Hyphomicrobiales</taxon>
        <taxon>Rhizobiaceae</taxon>
        <taxon>Shinella</taxon>
    </lineage>
</organism>
<dbReference type="OrthoDB" id="8003659at2"/>
<dbReference type="EMBL" id="WUML01000004">
    <property type="protein sequence ID" value="MXN99985.1"/>
    <property type="molecule type" value="Genomic_DNA"/>
</dbReference>
<keyword evidence="1" id="KW-0472">Membrane</keyword>
<evidence type="ECO:0000313" key="2">
    <source>
        <dbReference type="EMBL" id="MXN99985.1"/>
    </source>
</evidence>
<proteinExistence type="predicted"/>
<protein>
    <submittedName>
        <fullName evidence="2">Uncharacterized protein</fullName>
    </submittedName>
</protein>
<gene>
    <name evidence="2" type="ORF">GR156_06720</name>
</gene>
<reference evidence="2 3" key="1">
    <citation type="submission" date="2019-12" db="EMBL/GenBank/DDBJ databases">
        <title>Shinella granuli gen. nov., sp. nov., and proposal of the reclassification of Zoogloea ramigera ATCC 19623 as Shinella zoogloeoides sp. nov.</title>
        <authorList>
            <person name="Gao J."/>
        </authorList>
    </citation>
    <scope>NUCLEOTIDE SEQUENCE [LARGE SCALE GENOMIC DNA]</scope>
    <source>
        <strain evidence="2 3">DSM 287</strain>
    </source>
</reference>